<accession>A0ACC2FBZ9</accession>
<dbReference type="EMBL" id="CM055757">
    <property type="protein sequence ID" value="KAJ7988872.1"/>
    <property type="molecule type" value="Genomic_DNA"/>
</dbReference>
<protein>
    <submittedName>
        <fullName evidence="1">Uncharacterized protein</fullName>
    </submittedName>
</protein>
<evidence type="ECO:0000313" key="1">
    <source>
        <dbReference type="EMBL" id="KAJ7988872.1"/>
    </source>
</evidence>
<dbReference type="Proteomes" id="UP001157502">
    <property type="component" value="Chromosome 30"/>
</dbReference>
<comment type="caution">
    <text evidence="1">The sequence shown here is derived from an EMBL/GenBank/DDBJ whole genome shotgun (WGS) entry which is preliminary data.</text>
</comment>
<organism evidence="1 2">
    <name type="scientific">Dallia pectoralis</name>
    <name type="common">Alaska blackfish</name>
    <dbReference type="NCBI Taxonomy" id="75939"/>
    <lineage>
        <taxon>Eukaryota</taxon>
        <taxon>Metazoa</taxon>
        <taxon>Chordata</taxon>
        <taxon>Craniata</taxon>
        <taxon>Vertebrata</taxon>
        <taxon>Euteleostomi</taxon>
        <taxon>Actinopterygii</taxon>
        <taxon>Neopterygii</taxon>
        <taxon>Teleostei</taxon>
        <taxon>Protacanthopterygii</taxon>
        <taxon>Esociformes</taxon>
        <taxon>Umbridae</taxon>
        <taxon>Dallia</taxon>
    </lineage>
</organism>
<evidence type="ECO:0000313" key="2">
    <source>
        <dbReference type="Proteomes" id="UP001157502"/>
    </source>
</evidence>
<gene>
    <name evidence="1" type="ORF">DPEC_G00313700</name>
</gene>
<keyword evidence="2" id="KW-1185">Reference proteome</keyword>
<proteinExistence type="predicted"/>
<reference evidence="1" key="1">
    <citation type="submission" date="2021-05" db="EMBL/GenBank/DDBJ databases">
        <authorList>
            <person name="Pan Q."/>
            <person name="Jouanno E."/>
            <person name="Zahm M."/>
            <person name="Klopp C."/>
            <person name="Cabau C."/>
            <person name="Louis A."/>
            <person name="Berthelot C."/>
            <person name="Parey E."/>
            <person name="Roest Crollius H."/>
            <person name="Montfort J."/>
            <person name="Robinson-Rechavi M."/>
            <person name="Bouchez O."/>
            <person name="Lampietro C."/>
            <person name="Lopez Roques C."/>
            <person name="Donnadieu C."/>
            <person name="Postlethwait J."/>
            <person name="Bobe J."/>
            <person name="Dillon D."/>
            <person name="Chandos A."/>
            <person name="von Hippel F."/>
            <person name="Guiguen Y."/>
        </authorList>
    </citation>
    <scope>NUCLEOTIDE SEQUENCE</scope>
    <source>
        <strain evidence="1">YG-Jan2019</strain>
    </source>
</reference>
<sequence length="662" mass="74976">MSSIRKRDWTSPDNLYFPGNPHMLHTHEPMVDLMNGRAPNHTYLDAVHYGLFGLDFVNPFMGNFGQMYVDDDSDEDYYYDDEEKYPDKSTYCGFKQNFLGQRLSTLPLTPHPRIRQLTPQEAERNAKELLEEENRLKEKAENKRLKKMRHKEKKRADKEKKKIVDDEVTQPGRYSPPETKNQGQESKTMDMEGIQVTFGSGAEGATCNRQQEVQEALILEETKNGVECGDVDEAEGDGTLDREIEELDMSSCFVSTAACIAQRQLQQKPKIVEEIKIKKKRKKNAIIQQPQVPVTNRLEEVIVREKKTLMQASVEDTVKRSTELALIGNQLAAGGQLEMAIKYFTDAIKHNPTEFKLFGNRSFCYEKLHQYDRALCDADLSLSMNPGWIKGLFRRGKALSGLKRYFEACQTYEEVLKQDSLCSDAARELLSVQIMQLMEMGFSRDESTNALLVHGDLEKAINVLSGIEDRLVSNVPIVVASTEEFWEDVGPWEGVGPKTKHIVQSKPPPKPECRSVNPTTARDRYTSGLYAVYVGRFGSSTTQSMLHDLFRSAGNIHSIKILPLSQCAFVNYTSQKACEKAISTLHGKVLNGVTLAVRYPDKVLQKKLGLSQSPATHPGLNNQPNKSEECYYWRTTGCATPTTCVFRHVPQHKGIDRDKVNK</sequence>
<name>A0ACC2FBZ9_DALPE</name>